<protein>
    <submittedName>
        <fullName evidence="5">ABC transporter substrate-binding protein</fullName>
    </submittedName>
</protein>
<feature type="chain" id="PRO_5046486652" evidence="3">
    <location>
        <begin position="20"/>
        <end position="382"/>
    </location>
</feature>
<gene>
    <name evidence="5" type="ORF">LRS13_02595</name>
</gene>
<keyword evidence="2 3" id="KW-0732">Signal</keyword>
<reference evidence="6" key="1">
    <citation type="submission" date="2021-11" db="EMBL/GenBank/DDBJ databases">
        <title>Cultivation dependent microbiological survey of springs from the worlds oldest radium mine currently devoted to the extraction of radon-saturated water.</title>
        <authorList>
            <person name="Kapinusova G."/>
            <person name="Smrhova T."/>
            <person name="Strejcek M."/>
            <person name="Suman J."/>
            <person name="Jani K."/>
            <person name="Pajer P."/>
            <person name="Uhlik O."/>
        </authorList>
    </citation>
    <scope>NUCLEOTIDE SEQUENCE [LARGE SCALE GENOMIC DNA]</scope>
    <source>
        <strain evidence="6">J379</strain>
    </source>
</reference>
<evidence type="ECO:0000313" key="6">
    <source>
        <dbReference type="Proteomes" id="UP001058860"/>
    </source>
</evidence>
<dbReference type="InterPro" id="IPR028082">
    <property type="entry name" value="Peripla_BP_I"/>
</dbReference>
<keyword evidence="6" id="KW-1185">Reference proteome</keyword>
<evidence type="ECO:0000259" key="4">
    <source>
        <dbReference type="Pfam" id="PF13458"/>
    </source>
</evidence>
<evidence type="ECO:0000256" key="2">
    <source>
        <dbReference type="ARBA" id="ARBA00022729"/>
    </source>
</evidence>
<sequence>MTIPLIVLALLMVLLAGCGDDEPGSGPPVRIGGIFTLEGDLKDSTALDGVRLAMGEVNAAGGVDVGGTRRKLQLILADDEFKPPVAVARANELINQRGIVALLGPVKSTLAIPVGAVAERGRVPMITSGSTNPATTAGRRYVFRTIFTDDFQGAVAADFARENLGTKTAAVHYEASSPYSSVLADAFTTAFEDRGGRVVATTTYTADAPDTAKGLERLADKDFDVLYLPNTNVDVGRQGRRARSLGIDATLLGGDSWSIDAYSESPAFQDSYATAFWAPELANARSRGFVDAFTRTYDRTPGAYEAAAYDSVGLLTRAIENAGSTDPTAIRNALDATVRYDGVSGTLLYGKGGDPRTDAVVLRAADGRAKLDTEVRPADVER</sequence>
<dbReference type="PANTHER" id="PTHR30483:SF6">
    <property type="entry name" value="PERIPLASMIC BINDING PROTEIN OF ABC TRANSPORTER FOR NATURAL AMINO ACIDS"/>
    <property type="match status" value="1"/>
</dbReference>
<dbReference type="InterPro" id="IPR051010">
    <property type="entry name" value="BCAA_transport"/>
</dbReference>
<comment type="similarity">
    <text evidence="1">Belongs to the leucine-binding protein family.</text>
</comment>
<dbReference type="SUPFAM" id="SSF53822">
    <property type="entry name" value="Periplasmic binding protein-like I"/>
    <property type="match status" value="1"/>
</dbReference>
<dbReference type="CDD" id="cd06347">
    <property type="entry name" value="PBP1_ABC_LivK_ligand_binding-like"/>
    <property type="match status" value="1"/>
</dbReference>
<evidence type="ECO:0000256" key="3">
    <source>
        <dbReference type="SAM" id="SignalP"/>
    </source>
</evidence>
<feature type="signal peptide" evidence="3">
    <location>
        <begin position="1"/>
        <end position="19"/>
    </location>
</feature>
<dbReference type="PANTHER" id="PTHR30483">
    <property type="entry name" value="LEUCINE-SPECIFIC-BINDING PROTEIN"/>
    <property type="match status" value="1"/>
</dbReference>
<organism evidence="5 6">
    <name type="scientific">Svornostia abyssi</name>
    <dbReference type="NCBI Taxonomy" id="2898438"/>
    <lineage>
        <taxon>Bacteria</taxon>
        <taxon>Bacillati</taxon>
        <taxon>Actinomycetota</taxon>
        <taxon>Thermoleophilia</taxon>
        <taxon>Solirubrobacterales</taxon>
        <taxon>Baekduiaceae</taxon>
        <taxon>Svornostia</taxon>
    </lineage>
</organism>
<dbReference type="RefSeq" id="WP_353864924.1">
    <property type="nucleotide sequence ID" value="NZ_CP088295.1"/>
</dbReference>
<dbReference type="Pfam" id="PF13458">
    <property type="entry name" value="Peripla_BP_6"/>
    <property type="match status" value="1"/>
</dbReference>
<dbReference type="Proteomes" id="UP001058860">
    <property type="component" value="Chromosome"/>
</dbReference>
<evidence type="ECO:0000256" key="1">
    <source>
        <dbReference type="ARBA" id="ARBA00010062"/>
    </source>
</evidence>
<feature type="domain" description="Leucine-binding protein" evidence="4">
    <location>
        <begin position="28"/>
        <end position="365"/>
    </location>
</feature>
<evidence type="ECO:0000313" key="5">
    <source>
        <dbReference type="EMBL" id="UUY04441.1"/>
    </source>
</evidence>
<dbReference type="InterPro" id="IPR028081">
    <property type="entry name" value="Leu-bd"/>
</dbReference>
<accession>A0ABY5PII4</accession>
<dbReference type="Gene3D" id="3.40.50.2300">
    <property type="match status" value="2"/>
</dbReference>
<proteinExistence type="inferred from homology"/>
<dbReference type="EMBL" id="CP088295">
    <property type="protein sequence ID" value="UUY04441.1"/>
    <property type="molecule type" value="Genomic_DNA"/>
</dbReference>
<name>A0ABY5PII4_9ACTN</name>